<organism evidence="1 2">
    <name type="scientific">Manihot esculenta</name>
    <name type="common">Cassava</name>
    <name type="synonym">Jatropha manihot</name>
    <dbReference type="NCBI Taxonomy" id="3983"/>
    <lineage>
        <taxon>Eukaryota</taxon>
        <taxon>Viridiplantae</taxon>
        <taxon>Streptophyta</taxon>
        <taxon>Embryophyta</taxon>
        <taxon>Tracheophyta</taxon>
        <taxon>Spermatophyta</taxon>
        <taxon>Magnoliopsida</taxon>
        <taxon>eudicotyledons</taxon>
        <taxon>Gunneridae</taxon>
        <taxon>Pentapetalae</taxon>
        <taxon>rosids</taxon>
        <taxon>fabids</taxon>
        <taxon>Malpighiales</taxon>
        <taxon>Euphorbiaceae</taxon>
        <taxon>Crotonoideae</taxon>
        <taxon>Manihoteae</taxon>
        <taxon>Manihot</taxon>
    </lineage>
</organism>
<sequence length="100" mass="11501">MLIENILSRIKIAKIENNLDCSYCGKTGHLKQRCYDIIDYREWWGFTKKPRKKVAGTPMIAATIEVQQNMEDKSQPIANITHPRQLHDASATPKWTKGCN</sequence>
<dbReference type="EMBL" id="CM004402">
    <property type="protein sequence ID" value="KAG8635675.1"/>
    <property type="molecule type" value="Genomic_DNA"/>
</dbReference>
<evidence type="ECO:0000313" key="2">
    <source>
        <dbReference type="Proteomes" id="UP000091857"/>
    </source>
</evidence>
<proteinExistence type="predicted"/>
<comment type="caution">
    <text evidence="1">The sequence shown here is derived from an EMBL/GenBank/DDBJ whole genome shotgun (WGS) entry which is preliminary data.</text>
</comment>
<name>A0ACB7G7E6_MANES</name>
<evidence type="ECO:0000313" key="1">
    <source>
        <dbReference type="EMBL" id="KAG8635675.1"/>
    </source>
</evidence>
<keyword evidence="2" id="KW-1185">Reference proteome</keyword>
<gene>
    <name evidence="1" type="ORF">MANES_16G058404v8</name>
</gene>
<dbReference type="Proteomes" id="UP000091857">
    <property type="component" value="Chromosome 16"/>
</dbReference>
<protein>
    <submittedName>
        <fullName evidence="1">Uncharacterized protein</fullName>
    </submittedName>
</protein>
<accession>A0ACB7G7E6</accession>
<reference evidence="2" key="1">
    <citation type="journal article" date="2016" name="Nat. Biotechnol.">
        <title>Sequencing wild and cultivated cassava and related species reveals extensive interspecific hybridization and genetic diversity.</title>
        <authorList>
            <person name="Bredeson J.V."/>
            <person name="Lyons J.B."/>
            <person name="Prochnik S.E."/>
            <person name="Wu G.A."/>
            <person name="Ha C.M."/>
            <person name="Edsinger-Gonzales E."/>
            <person name="Grimwood J."/>
            <person name="Schmutz J."/>
            <person name="Rabbi I.Y."/>
            <person name="Egesi C."/>
            <person name="Nauluvula P."/>
            <person name="Lebot V."/>
            <person name="Ndunguru J."/>
            <person name="Mkamilo G."/>
            <person name="Bart R.S."/>
            <person name="Setter T.L."/>
            <person name="Gleadow R.M."/>
            <person name="Kulakow P."/>
            <person name="Ferguson M.E."/>
            <person name="Rounsley S."/>
            <person name="Rokhsar D.S."/>
        </authorList>
    </citation>
    <scope>NUCLEOTIDE SEQUENCE [LARGE SCALE GENOMIC DNA]</scope>
    <source>
        <strain evidence="2">cv. AM560-2</strain>
    </source>
</reference>